<evidence type="ECO:0000313" key="4">
    <source>
        <dbReference type="EMBL" id="MRX52774.1"/>
    </source>
</evidence>
<protein>
    <submittedName>
        <fullName evidence="4">GNAT family N-acetyltransferase</fullName>
    </submittedName>
</protein>
<dbReference type="EMBL" id="WKKF01000001">
    <property type="protein sequence ID" value="MRX52774.1"/>
    <property type="molecule type" value="Genomic_DNA"/>
</dbReference>
<evidence type="ECO:0000256" key="1">
    <source>
        <dbReference type="ARBA" id="ARBA00022679"/>
    </source>
</evidence>
<dbReference type="AlphaFoldDB" id="A0A6I2M607"/>
<sequence>MMGVTFKLAESDELEEIYELAGENRREATNHVSDDNKEKMIEAYEHSAKYQAYFVCLMDGSTLIGWIMIDKAFDFLTGDEIGWINDLYVKVSYRGKGYSKLLMEEALKEFKKNGYSDVRLNVYAHNQKAMKLYEQMGFKDVSKFMKISL</sequence>
<dbReference type="Proteomes" id="UP000441585">
    <property type="component" value="Unassembled WGS sequence"/>
</dbReference>
<reference evidence="4 5" key="1">
    <citation type="submission" date="2019-11" db="EMBL/GenBank/DDBJ databases">
        <title>Bacillus idriensis genome.</title>
        <authorList>
            <person name="Konopka E.N."/>
            <person name="Newman J.D."/>
        </authorList>
    </citation>
    <scope>NUCLEOTIDE SEQUENCE [LARGE SCALE GENOMIC DNA]</scope>
    <source>
        <strain evidence="4 5">DSM 19097</strain>
    </source>
</reference>
<dbReference type="Pfam" id="PF00583">
    <property type="entry name" value="Acetyltransf_1"/>
    <property type="match status" value="1"/>
</dbReference>
<name>A0A6I2M607_9BACI</name>
<dbReference type="PANTHER" id="PTHR43420">
    <property type="entry name" value="ACETYLTRANSFERASE"/>
    <property type="match status" value="1"/>
</dbReference>
<evidence type="ECO:0000313" key="5">
    <source>
        <dbReference type="Proteomes" id="UP000441585"/>
    </source>
</evidence>
<dbReference type="PANTHER" id="PTHR43420:SF47">
    <property type="entry name" value="N-ACETYLTRANSFERASE DOMAIN-CONTAINING PROTEIN"/>
    <property type="match status" value="1"/>
</dbReference>
<dbReference type="InterPro" id="IPR050680">
    <property type="entry name" value="YpeA/RimI_acetyltransf"/>
</dbReference>
<organism evidence="4 5">
    <name type="scientific">Metabacillus idriensis</name>
    <dbReference type="NCBI Taxonomy" id="324768"/>
    <lineage>
        <taxon>Bacteria</taxon>
        <taxon>Bacillati</taxon>
        <taxon>Bacillota</taxon>
        <taxon>Bacilli</taxon>
        <taxon>Bacillales</taxon>
        <taxon>Bacillaceae</taxon>
        <taxon>Metabacillus</taxon>
    </lineage>
</organism>
<keyword evidence="2" id="KW-0012">Acyltransferase</keyword>
<comment type="caution">
    <text evidence="4">The sequence shown here is derived from an EMBL/GenBank/DDBJ whole genome shotgun (WGS) entry which is preliminary data.</text>
</comment>
<dbReference type="CDD" id="cd04301">
    <property type="entry name" value="NAT_SF"/>
    <property type="match status" value="1"/>
</dbReference>
<dbReference type="GO" id="GO:0016747">
    <property type="term" value="F:acyltransferase activity, transferring groups other than amino-acyl groups"/>
    <property type="evidence" value="ECO:0007669"/>
    <property type="project" value="InterPro"/>
</dbReference>
<dbReference type="RefSeq" id="WP_070878299.1">
    <property type="nucleotide sequence ID" value="NZ_CAJGAA010000001.1"/>
</dbReference>
<dbReference type="InterPro" id="IPR016181">
    <property type="entry name" value="Acyl_CoA_acyltransferase"/>
</dbReference>
<keyword evidence="5" id="KW-1185">Reference proteome</keyword>
<proteinExistence type="predicted"/>
<keyword evidence="1 4" id="KW-0808">Transferase</keyword>
<evidence type="ECO:0000259" key="3">
    <source>
        <dbReference type="PROSITE" id="PS51186"/>
    </source>
</evidence>
<dbReference type="SUPFAM" id="SSF55729">
    <property type="entry name" value="Acyl-CoA N-acyltransferases (Nat)"/>
    <property type="match status" value="1"/>
</dbReference>
<dbReference type="PROSITE" id="PS51186">
    <property type="entry name" value="GNAT"/>
    <property type="match status" value="1"/>
</dbReference>
<gene>
    <name evidence="4" type="ORF">GJU41_02210</name>
</gene>
<evidence type="ECO:0000256" key="2">
    <source>
        <dbReference type="ARBA" id="ARBA00023315"/>
    </source>
</evidence>
<accession>A0A6I2M607</accession>
<dbReference type="InterPro" id="IPR000182">
    <property type="entry name" value="GNAT_dom"/>
</dbReference>
<feature type="domain" description="N-acetyltransferase" evidence="3">
    <location>
        <begin position="4"/>
        <end position="149"/>
    </location>
</feature>
<dbReference type="Gene3D" id="3.40.630.30">
    <property type="match status" value="1"/>
</dbReference>